<keyword evidence="2" id="KW-1185">Reference proteome</keyword>
<protein>
    <submittedName>
        <fullName evidence="1">Uncharacterized protein</fullName>
    </submittedName>
</protein>
<reference evidence="1" key="1">
    <citation type="submission" date="2021-02" db="EMBL/GenBank/DDBJ databases">
        <authorList>
            <consortium name="DOE Joint Genome Institute"/>
            <person name="Ahrendt S."/>
            <person name="Looney B.P."/>
            <person name="Miyauchi S."/>
            <person name="Morin E."/>
            <person name="Drula E."/>
            <person name="Courty P.E."/>
            <person name="Chicoki N."/>
            <person name="Fauchery L."/>
            <person name="Kohler A."/>
            <person name="Kuo A."/>
            <person name="Labutti K."/>
            <person name="Pangilinan J."/>
            <person name="Lipzen A."/>
            <person name="Riley R."/>
            <person name="Andreopoulos W."/>
            <person name="He G."/>
            <person name="Johnson J."/>
            <person name="Barry K.W."/>
            <person name="Grigoriev I.V."/>
            <person name="Nagy L."/>
            <person name="Hibbett D."/>
            <person name="Henrissat B."/>
            <person name="Matheny P.B."/>
            <person name="Labbe J."/>
            <person name="Martin F."/>
        </authorList>
    </citation>
    <scope>NUCLEOTIDE SEQUENCE</scope>
    <source>
        <strain evidence="1">EC-137</strain>
    </source>
</reference>
<organism evidence="1 2">
    <name type="scientific">Vararia minispora EC-137</name>
    <dbReference type="NCBI Taxonomy" id="1314806"/>
    <lineage>
        <taxon>Eukaryota</taxon>
        <taxon>Fungi</taxon>
        <taxon>Dikarya</taxon>
        <taxon>Basidiomycota</taxon>
        <taxon>Agaricomycotina</taxon>
        <taxon>Agaricomycetes</taxon>
        <taxon>Russulales</taxon>
        <taxon>Lachnocladiaceae</taxon>
        <taxon>Vararia</taxon>
    </lineage>
</organism>
<evidence type="ECO:0000313" key="2">
    <source>
        <dbReference type="Proteomes" id="UP000814128"/>
    </source>
</evidence>
<accession>A0ACB8QJZ2</accession>
<reference evidence="1" key="2">
    <citation type="journal article" date="2022" name="New Phytol.">
        <title>Evolutionary transition to the ectomycorrhizal habit in the genomes of a hyperdiverse lineage of mushroom-forming fungi.</title>
        <authorList>
            <person name="Looney B."/>
            <person name="Miyauchi S."/>
            <person name="Morin E."/>
            <person name="Drula E."/>
            <person name="Courty P.E."/>
            <person name="Kohler A."/>
            <person name="Kuo A."/>
            <person name="LaButti K."/>
            <person name="Pangilinan J."/>
            <person name="Lipzen A."/>
            <person name="Riley R."/>
            <person name="Andreopoulos W."/>
            <person name="He G."/>
            <person name="Johnson J."/>
            <person name="Nolan M."/>
            <person name="Tritt A."/>
            <person name="Barry K.W."/>
            <person name="Grigoriev I.V."/>
            <person name="Nagy L.G."/>
            <person name="Hibbett D."/>
            <person name="Henrissat B."/>
            <person name="Matheny P.B."/>
            <person name="Labbe J."/>
            <person name="Martin F.M."/>
        </authorList>
    </citation>
    <scope>NUCLEOTIDE SEQUENCE</scope>
    <source>
        <strain evidence="1">EC-137</strain>
    </source>
</reference>
<gene>
    <name evidence="1" type="ORF">K488DRAFT_86337</name>
</gene>
<name>A0ACB8QJZ2_9AGAM</name>
<comment type="caution">
    <text evidence="1">The sequence shown here is derived from an EMBL/GenBank/DDBJ whole genome shotgun (WGS) entry which is preliminary data.</text>
</comment>
<sequence length="343" mass="37747">MHSALLLTITQYDPELAFARSKDAVILFEYLQTQHPRKYDASLSTALTNHSNSLCGLGEYSQALQTIKQSVHIQRDLLFHHSRPRVTSSLCCALHNLAQCLLDAGDSYSTQLALGTITEAIELIEVLTRDNPAFLHVLGTCLLTYSHCHVRHGDHAEGVRAAERAIRIRRTCTMANSAQRDALLAEAYSHLSSCYSIPANGDTTKALSAIQGAVSLQRGLLREDRSSTKILDALAYYLYRSAMLLARIGGTDEAIRAIEESVAHREQLALGDPSAYNADLSQSLHDLGVLLHNNRQHAGAKSAMQKALRIRGKLAMMDGQRYGRSLRNSEEALTVIQSACLRL</sequence>
<evidence type="ECO:0000313" key="1">
    <source>
        <dbReference type="EMBL" id="KAI0031960.1"/>
    </source>
</evidence>
<dbReference type="EMBL" id="MU273562">
    <property type="protein sequence ID" value="KAI0031960.1"/>
    <property type="molecule type" value="Genomic_DNA"/>
</dbReference>
<dbReference type="Proteomes" id="UP000814128">
    <property type="component" value="Unassembled WGS sequence"/>
</dbReference>
<proteinExistence type="predicted"/>